<feature type="region of interest" description="Disordered" evidence="1">
    <location>
        <begin position="17"/>
        <end position="47"/>
    </location>
</feature>
<keyword evidence="3" id="KW-1185">Reference proteome</keyword>
<protein>
    <submittedName>
        <fullName evidence="2">Uncharacterized protein</fullName>
    </submittedName>
</protein>
<proteinExistence type="predicted"/>
<dbReference type="EMBL" id="BAABME010001574">
    <property type="protein sequence ID" value="GAA0150350.1"/>
    <property type="molecule type" value="Genomic_DNA"/>
</dbReference>
<feature type="compositionally biased region" description="Polar residues" evidence="1">
    <location>
        <begin position="27"/>
        <end position="47"/>
    </location>
</feature>
<comment type="caution">
    <text evidence="2">The sequence shown here is derived from an EMBL/GenBank/DDBJ whole genome shotgun (WGS) entry which is preliminary data.</text>
</comment>
<reference evidence="2 3" key="1">
    <citation type="submission" date="2024-01" db="EMBL/GenBank/DDBJ databases">
        <title>The complete chloroplast genome sequence of Lithospermum erythrorhizon: insights into the phylogenetic relationship among Boraginaceae species and the maternal lineages of purple gromwells.</title>
        <authorList>
            <person name="Okada T."/>
            <person name="Watanabe K."/>
        </authorList>
    </citation>
    <scope>NUCLEOTIDE SEQUENCE [LARGE SCALE GENOMIC DNA]</scope>
</reference>
<organism evidence="2 3">
    <name type="scientific">Lithospermum erythrorhizon</name>
    <name type="common">Purple gromwell</name>
    <name type="synonym">Lithospermum officinale var. erythrorhizon</name>
    <dbReference type="NCBI Taxonomy" id="34254"/>
    <lineage>
        <taxon>Eukaryota</taxon>
        <taxon>Viridiplantae</taxon>
        <taxon>Streptophyta</taxon>
        <taxon>Embryophyta</taxon>
        <taxon>Tracheophyta</taxon>
        <taxon>Spermatophyta</taxon>
        <taxon>Magnoliopsida</taxon>
        <taxon>eudicotyledons</taxon>
        <taxon>Gunneridae</taxon>
        <taxon>Pentapetalae</taxon>
        <taxon>asterids</taxon>
        <taxon>lamiids</taxon>
        <taxon>Boraginales</taxon>
        <taxon>Boraginaceae</taxon>
        <taxon>Boraginoideae</taxon>
        <taxon>Lithospermeae</taxon>
        <taxon>Lithospermum</taxon>
    </lineage>
</organism>
<evidence type="ECO:0000256" key="1">
    <source>
        <dbReference type="SAM" id="MobiDB-lite"/>
    </source>
</evidence>
<accession>A0AAV3PJ43</accession>
<dbReference type="AlphaFoldDB" id="A0AAV3PJ43"/>
<evidence type="ECO:0000313" key="3">
    <source>
        <dbReference type="Proteomes" id="UP001454036"/>
    </source>
</evidence>
<dbReference type="Proteomes" id="UP001454036">
    <property type="component" value="Unassembled WGS sequence"/>
</dbReference>
<evidence type="ECO:0000313" key="2">
    <source>
        <dbReference type="EMBL" id="GAA0150350.1"/>
    </source>
</evidence>
<gene>
    <name evidence="2" type="ORF">LIER_09310</name>
</gene>
<sequence>MVNILWVARTALTPKEKAEVAGKARNTVDSSRSETPSSRGTPANDVSTIPDMHRSSELLAPSHISTNVGVPGTAASASSTTVASLPIAPTVVRTSFIGKLKISAAPMAPFAWLKPYFRNFSLNCLMGIHCDHQLQQHNCGIYTVKSLGPETMETNPYTLVFHQLSSLEGYEWYCIHIRYDPGLDLRVYNRPTSSEVARIWIEDGCEGSGKKYGREVTICKNPVCYHRWNSMNFAITT</sequence>
<name>A0AAV3PJ43_LITER</name>